<sequence>MKIMKDNPFCKRKERLKSNENEEEEERNAVELLVEGGRGGTKEWRNERYTKGSCKVAVNCDDNWIETFVCLQCKSGGIAANLTFSIALLPLHAMPFPSLFSSVCFGKEEEGQTGRKLDNYLSRKRERREILWPKIQLINEKFGHRRLG</sequence>
<evidence type="ECO:0000313" key="2">
    <source>
        <dbReference type="Proteomes" id="UP000267606"/>
    </source>
</evidence>
<evidence type="ECO:0000313" key="1">
    <source>
        <dbReference type="EMBL" id="VDO40840.1"/>
    </source>
</evidence>
<reference evidence="3" key="1">
    <citation type="submission" date="2016-06" db="UniProtKB">
        <authorList>
            <consortium name="WormBaseParasite"/>
        </authorList>
    </citation>
    <scope>IDENTIFICATION</scope>
</reference>
<protein>
    <submittedName>
        <fullName evidence="1 3">Uncharacterized protein</fullName>
    </submittedName>
</protein>
<accession>A0A183HB56</accession>
<dbReference type="AlphaFoldDB" id="A0A183HB56"/>
<organism evidence="3">
    <name type="scientific">Onchocerca flexuosa</name>
    <dbReference type="NCBI Taxonomy" id="387005"/>
    <lineage>
        <taxon>Eukaryota</taxon>
        <taxon>Metazoa</taxon>
        <taxon>Ecdysozoa</taxon>
        <taxon>Nematoda</taxon>
        <taxon>Chromadorea</taxon>
        <taxon>Rhabditida</taxon>
        <taxon>Spirurina</taxon>
        <taxon>Spiruromorpha</taxon>
        <taxon>Filarioidea</taxon>
        <taxon>Onchocercidae</taxon>
        <taxon>Onchocerca</taxon>
    </lineage>
</organism>
<keyword evidence="2" id="KW-1185">Reference proteome</keyword>
<evidence type="ECO:0000313" key="3">
    <source>
        <dbReference type="WBParaSite" id="OFLC_0000471701-mRNA-1"/>
    </source>
</evidence>
<reference evidence="1 2" key="2">
    <citation type="submission" date="2018-11" db="EMBL/GenBank/DDBJ databases">
        <authorList>
            <consortium name="Pathogen Informatics"/>
        </authorList>
    </citation>
    <scope>NUCLEOTIDE SEQUENCE [LARGE SCALE GENOMIC DNA]</scope>
</reference>
<dbReference type="EMBL" id="UZAJ01003719">
    <property type="protein sequence ID" value="VDO40840.1"/>
    <property type="molecule type" value="Genomic_DNA"/>
</dbReference>
<gene>
    <name evidence="1" type="ORF">OFLC_LOCUS4718</name>
</gene>
<proteinExistence type="predicted"/>
<dbReference type="WBParaSite" id="OFLC_0000471701-mRNA-1">
    <property type="protein sequence ID" value="OFLC_0000471701-mRNA-1"/>
    <property type="gene ID" value="OFLC_0000471701"/>
</dbReference>
<dbReference type="Proteomes" id="UP000267606">
    <property type="component" value="Unassembled WGS sequence"/>
</dbReference>
<name>A0A183HB56_9BILA</name>